<feature type="compositionally biased region" description="Basic and acidic residues" evidence="1">
    <location>
        <begin position="174"/>
        <end position="191"/>
    </location>
</feature>
<dbReference type="PANTHER" id="PTHR33974">
    <property type="entry name" value="VASCULAR-RELATED UNKNOWN PROTEIN 1-RELATED"/>
    <property type="match status" value="1"/>
</dbReference>
<gene>
    <name evidence="2" type="ORF">LWI29_027446</name>
</gene>
<dbReference type="Proteomes" id="UP001168877">
    <property type="component" value="Unassembled WGS sequence"/>
</dbReference>
<evidence type="ECO:0000313" key="3">
    <source>
        <dbReference type="Proteomes" id="UP001168877"/>
    </source>
</evidence>
<feature type="region of interest" description="Disordered" evidence="1">
    <location>
        <begin position="29"/>
        <end position="49"/>
    </location>
</feature>
<organism evidence="2 3">
    <name type="scientific">Acer saccharum</name>
    <name type="common">Sugar maple</name>
    <dbReference type="NCBI Taxonomy" id="4024"/>
    <lineage>
        <taxon>Eukaryota</taxon>
        <taxon>Viridiplantae</taxon>
        <taxon>Streptophyta</taxon>
        <taxon>Embryophyta</taxon>
        <taxon>Tracheophyta</taxon>
        <taxon>Spermatophyta</taxon>
        <taxon>Magnoliopsida</taxon>
        <taxon>eudicotyledons</taxon>
        <taxon>Gunneridae</taxon>
        <taxon>Pentapetalae</taxon>
        <taxon>rosids</taxon>
        <taxon>malvids</taxon>
        <taxon>Sapindales</taxon>
        <taxon>Sapindaceae</taxon>
        <taxon>Hippocastanoideae</taxon>
        <taxon>Acereae</taxon>
        <taxon>Acer</taxon>
    </lineage>
</organism>
<reference evidence="2" key="2">
    <citation type="submission" date="2023-06" db="EMBL/GenBank/DDBJ databases">
        <authorList>
            <person name="Swenson N.G."/>
            <person name="Wegrzyn J.L."/>
            <person name="Mcevoy S.L."/>
        </authorList>
    </citation>
    <scope>NUCLEOTIDE SEQUENCE</scope>
    <source>
        <strain evidence="2">NS2018</strain>
        <tissue evidence="2">Leaf</tissue>
    </source>
</reference>
<sequence>MEKSNNSMNNNNSMSRRRAVFSNNNNNERMLLSSSGVSGDHDHQDQEQEESGWTMYFDDYFNKYNYNHDDDQKNSSMISMGDHHHHHLESNIISDAASSAAKKFAHHDQQQQVMGFSLDKTCYRSSSFKKRKTKIVFLDEDLRDTATSPANSPKVYDLMNQLDRKPQQKNIMDMSKDKGSTSRNVQVDEFRSGFGSINDDDNNGRDNDSSELNKKGLCLVPLSMIVNYLD</sequence>
<protein>
    <submittedName>
        <fullName evidence="2">Uncharacterized protein</fullName>
    </submittedName>
</protein>
<feature type="compositionally biased region" description="Basic and acidic residues" evidence="1">
    <location>
        <begin position="202"/>
        <end position="212"/>
    </location>
</feature>
<comment type="caution">
    <text evidence="2">The sequence shown here is derived from an EMBL/GenBank/DDBJ whole genome shotgun (WGS) entry which is preliminary data.</text>
</comment>
<keyword evidence="3" id="KW-1185">Reference proteome</keyword>
<accession>A0AA39VX51</accession>
<dbReference type="AlphaFoldDB" id="A0AA39VX51"/>
<dbReference type="GO" id="GO:0010089">
    <property type="term" value="P:xylem development"/>
    <property type="evidence" value="ECO:0007669"/>
    <property type="project" value="InterPro"/>
</dbReference>
<feature type="region of interest" description="Disordered" evidence="1">
    <location>
        <begin position="172"/>
        <end position="212"/>
    </location>
</feature>
<dbReference type="PANTHER" id="PTHR33974:SF25">
    <property type="entry name" value="SMALL PHOSPHATASE-LIKE PROTEIN 2, PUTATIVE-RELATED"/>
    <property type="match status" value="1"/>
</dbReference>
<evidence type="ECO:0000256" key="1">
    <source>
        <dbReference type="SAM" id="MobiDB-lite"/>
    </source>
</evidence>
<dbReference type="EMBL" id="JAUESC010000003">
    <property type="protein sequence ID" value="KAK0601794.1"/>
    <property type="molecule type" value="Genomic_DNA"/>
</dbReference>
<proteinExistence type="predicted"/>
<dbReference type="InterPro" id="IPR039280">
    <property type="entry name" value="VUP"/>
</dbReference>
<evidence type="ECO:0000313" key="2">
    <source>
        <dbReference type="EMBL" id="KAK0601794.1"/>
    </source>
</evidence>
<name>A0AA39VX51_ACESA</name>
<reference evidence="2" key="1">
    <citation type="journal article" date="2022" name="Plant J.">
        <title>Strategies of tolerance reflected in two North American maple genomes.</title>
        <authorList>
            <person name="McEvoy S.L."/>
            <person name="Sezen U.U."/>
            <person name="Trouern-Trend A."/>
            <person name="McMahon S.M."/>
            <person name="Schaberg P.G."/>
            <person name="Yang J."/>
            <person name="Wegrzyn J.L."/>
            <person name="Swenson N.G."/>
        </authorList>
    </citation>
    <scope>NUCLEOTIDE SEQUENCE</scope>
    <source>
        <strain evidence="2">NS2018</strain>
    </source>
</reference>